<comment type="caution">
    <text evidence="1">The sequence shown here is derived from an EMBL/GenBank/DDBJ whole genome shotgun (WGS) entry which is preliminary data.</text>
</comment>
<name>A0ACB6Z138_THEGA</name>
<proteinExistence type="predicted"/>
<protein>
    <submittedName>
        <fullName evidence="1">Uncharacterized protein</fullName>
    </submittedName>
</protein>
<evidence type="ECO:0000313" key="1">
    <source>
        <dbReference type="EMBL" id="KAF9643386.1"/>
    </source>
</evidence>
<reference evidence="1" key="1">
    <citation type="submission" date="2019-10" db="EMBL/GenBank/DDBJ databases">
        <authorList>
            <consortium name="DOE Joint Genome Institute"/>
            <person name="Kuo A."/>
            <person name="Miyauchi S."/>
            <person name="Kiss E."/>
            <person name="Drula E."/>
            <person name="Kohler A."/>
            <person name="Sanchez-Garcia M."/>
            <person name="Andreopoulos B."/>
            <person name="Barry K.W."/>
            <person name="Bonito G."/>
            <person name="Buee M."/>
            <person name="Carver A."/>
            <person name="Chen C."/>
            <person name="Cichocki N."/>
            <person name="Clum A."/>
            <person name="Culley D."/>
            <person name="Crous P.W."/>
            <person name="Fauchery L."/>
            <person name="Girlanda M."/>
            <person name="Hayes R."/>
            <person name="Keri Z."/>
            <person name="Labutti K."/>
            <person name="Lipzen A."/>
            <person name="Lombard V."/>
            <person name="Magnuson J."/>
            <person name="Maillard F."/>
            <person name="Morin E."/>
            <person name="Murat C."/>
            <person name="Nolan M."/>
            <person name="Ohm R."/>
            <person name="Pangilinan J."/>
            <person name="Pereira M."/>
            <person name="Perotto S."/>
            <person name="Peter M."/>
            <person name="Riley R."/>
            <person name="Sitrit Y."/>
            <person name="Stielow B."/>
            <person name="Szollosi G."/>
            <person name="Zifcakova L."/>
            <person name="Stursova M."/>
            <person name="Spatafora J.W."/>
            <person name="Tedersoo L."/>
            <person name="Vaario L.-M."/>
            <person name="Yamada A."/>
            <person name="Yan M."/>
            <person name="Wang P."/>
            <person name="Xu J."/>
            <person name="Bruns T."/>
            <person name="Baldrian P."/>
            <person name="Vilgalys R."/>
            <person name="Henrissat B."/>
            <person name="Grigoriev I.V."/>
            <person name="Hibbett D."/>
            <person name="Nagy L.G."/>
            <person name="Martin F.M."/>
        </authorList>
    </citation>
    <scope>NUCLEOTIDE SEQUENCE</scope>
    <source>
        <strain evidence="1">P2</strain>
    </source>
</reference>
<accession>A0ACB6Z138</accession>
<keyword evidence="2" id="KW-1185">Reference proteome</keyword>
<sequence>MTMSPLPTLESPQFQESGLCELPNAASMYEKILQAEARAVQDGANENVMLVRVVGHPLLELHAKRGIFGNRPCETIIDEVIPSSTGHGDGDNVVFEVGRRYRDHLICRFRTSTEPYRYPPPSSHPSRPSYDKTAKEKALARDDFQCMITGSFDETSVKHNAELQAREKDLGGRPTVVEACHILSESTTQGVGASEESSVVNKTHYAPGVLAILTQFGLERLAKALEAVNGVHEVWNLLSLEPHIHADFDSLKLWFESTDEPNRYEICFFNVTIGRYIRAISIRPETSGPNAKMVDNFSSDWEGAPPPDPKLLALHATCARVAHMSGAAEFLDDLERQAEETDVLAFDGSSAHLLSGLISPYAVIYGVA</sequence>
<reference evidence="1" key="2">
    <citation type="journal article" date="2020" name="Nat. Commun.">
        <title>Large-scale genome sequencing of mycorrhizal fungi provides insights into the early evolution of symbiotic traits.</title>
        <authorList>
            <person name="Miyauchi S."/>
            <person name="Kiss E."/>
            <person name="Kuo A."/>
            <person name="Drula E."/>
            <person name="Kohler A."/>
            <person name="Sanchez-Garcia M."/>
            <person name="Morin E."/>
            <person name="Andreopoulos B."/>
            <person name="Barry K.W."/>
            <person name="Bonito G."/>
            <person name="Buee M."/>
            <person name="Carver A."/>
            <person name="Chen C."/>
            <person name="Cichocki N."/>
            <person name="Clum A."/>
            <person name="Culley D."/>
            <person name="Crous P.W."/>
            <person name="Fauchery L."/>
            <person name="Girlanda M."/>
            <person name="Hayes R.D."/>
            <person name="Keri Z."/>
            <person name="LaButti K."/>
            <person name="Lipzen A."/>
            <person name="Lombard V."/>
            <person name="Magnuson J."/>
            <person name="Maillard F."/>
            <person name="Murat C."/>
            <person name="Nolan M."/>
            <person name="Ohm R.A."/>
            <person name="Pangilinan J."/>
            <person name="Pereira M.F."/>
            <person name="Perotto S."/>
            <person name="Peter M."/>
            <person name="Pfister S."/>
            <person name="Riley R."/>
            <person name="Sitrit Y."/>
            <person name="Stielow J.B."/>
            <person name="Szollosi G."/>
            <person name="Zifcakova L."/>
            <person name="Stursova M."/>
            <person name="Spatafora J.W."/>
            <person name="Tedersoo L."/>
            <person name="Vaario L.M."/>
            <person name="Yamada A."/>
            <person name="Yan M."/>
            <person name="Wang P."/>
            <person name="Xu J."/>
            <person name="Bruns T."/>
            <person name="Baldrian P."/>
            <person name="Vilgalys R."/>
            <person name="Dunand C."/>
            <person name="Henrissat B."/>
            <person name="Grigoriev I.V."/>
            <person name="Hibbett D."/>
            <person name="Nagy L.G."/>
            <person name="Martin F.M."/>
        </authorList>
    </citation>
    <scope>NUCLEOTIDE SEQUENCE</scope>
    <source>
        <strain evidence="1">P2</strain>
    </source>
</reference>
<gene>
    <name evidence="1" type="ORF">BDM02DRAFT_3273075</name>
</gene>
<dbReference type="EMBL" id="MU118235">
    <property type="protein sequence ID" value="KAF9643386.1"/>
    <property type="molecule type" value="Genomic_DNA"/>
</dbReference>
<dbReference type="Proteomes" id="UP000886501">
    <property type="component" value="Unassembled WGS sequence"/>
</dbReference>
<evidence type="ECO:0000313" key="2">
    <source>
        <dbReference type="Proteomes" id="UP000886501"/>
    </source>
</evidence>
<organism evidence="1 2">
    <name type="scientific">Thelephora ganbajun</name>
    <name type="common">Ganba fungus</name>
    <dbReference type="NCBI Taxonomy" id="370292"/>
    <lineage>
        <taxon>Eukaryota</taxon>
        <taxon>Fungi</taxon>
        <taxon>Dikarya</taxon>
        <taxon>Basidiomycota</taxon>
        <taxon>Agaricomycotina</taxon>
        <taxon>Agaricomycetes</taxon>
        <taxon>Thelephorales</taxon>
        <taxon>Thelephoraceae</taxon>
        <taxon>Thelephora</taxon>
    </lineage>
</organism>